<evidence type="ECO:0000313" key="4">
    <source>
        <dbReference type="Proteomes" id="UP000197424"/>
    </source>
</evidence>
<dbReference type="RefSeq" id="WP_088861353.1">
    <property type="nucleotide sequence ID" value="NZ_CP022115.1"/>
</dbReference>
<dbReference type="GO" id="GO:0009279">
    <property type="term" value="C:cell outer membrane"/>
    <property type="evidence" value="ECO:0007669"/>
    <property type="project" value="UniProtKB-SubCell"/>
</dbReference>
<dbReference type="Pfam" id="PF03922">
    <property type="entry name" value="OmpW"/>
    <property type="match status" value="1"/>
</dbReference>
<dbReference type="Gene3D" id="2.40.160.20">
    <property type="match status" value="1"/>
</dbReference>
<dbReference type="GO" id="GO:0055085">
    <property type="term" value="P:transmembrane transport"/>
    <property type="evidence" value="ECO:0007669"/>
    <property type="project" value="TreeGrafter"/>
</dbReference>
<dbReference type="OrthoDB" id="9807574at2"/>
<dbReference type="AlphaFoldDB" id="A0A248LLK2"/>
<dbReference type="Proteomes" id="UP000197424">
    <property type="component" value="Chromosome"/>
</dbReference>
<reference evidence="4" key="1">
    <citation type="submission" date="2017-06" db="EMBL/GenBank/DDBJ databases">
        <title>Whole genome sequence of Laribacter hongkongensis LHGZ1.</title>
        <authorList>
            <person name="Chen D."/>
            <person name="Wu H."/>
            <person name="Chen J."/>
        </authorList>
    </citation>
    <scope>NUCLEOTIDE SEQUENCE [LARGE SCALE GENOMIC DNA]</scope>
    <source>
        <strain evidence="4">LHGZ1</strain>
    </source>
</reference>
<name>A0A248LLK2_9NEIS</name>
<protein>
    <submittedName>
        <fullName evidence="3">OmpW</fullName>
    </submittedName>
</protein>
<gene>
    <name evidence="3" type="primary">ompW</name>
    <name evidence="3" type="ORF">LHGZ1_2711</name>
</gene>
<sequence length="207" mass="22200">MKKLALALLAGAAFAPAVSMADAGDVLVRVRGLYIAPEVSTSQTASDLGLNVKQSMTPELDLTYMITKNIGAELILGTSKHNVTSGVTNGGDIGSVWVLPPTLTLQYHFMPDADFRPYVGAGINYTRFYNTNFKTAEALTGADVNIKKNSWGGALQIGADYAINKNVFVNLDVKKVWMDTKLMVNGEDAGKLKINPWIIGVGIGTKF</sequence>
<comment type="subcellular location">
    <subcellularLocation>
        <location evidence="1">Cell outer membrane</location>
    </subcellularLocation>
</comment>
<evidence type="ECO:0000256" key="2">
    <source>
        <dbReference type="SAM" id="SignalP"/>
    </source>
</evidence>
<dbReference type="PANTHER" id="PTHR36920:SF1">
    <property type="entry name" value="OUTER MEMBRANE PROTEIN W"/>
    <property type="match status" value="1"/>
</dbReference>
<organism evidence="3 4">
    <name type="scientific">Laribacter hongkongensis</name>
    <dbReference type="NCBI Taxonomy" id="168471"/>
    <lineage>
        <taxon>Bacteria</taxon>
        <taxon>Pseudomonadati</taxon>
        <taxon>Pseudomonadota</taxon>
        <taxon>Betaproteobacteria</taxon>
        <taxon>Neisseriales</taxon>
        <taxon>Aquaspirillaceae</taxon>
        <taxon>Laribacter</taxon>
    </lineage>
</organism>
<dbReference type="InterPro" id="IPR011250">
    <property type="entry name" value="OMP/PagP_B-barrel"/>
</dbReference>
<proteinExistence type="predicted"/>
<keyword evidence="2" id="KW-0732">Signal</keyword>
<dbReference type="InterPro" id="IPR005618">
    <property type="entry name" value="OMPW"/>
</dbReference>
<accession>A0A248LLK2</accession>
<evidence type="ECO:0000313" key="3">
    <source>
        <dbReference type="EMBL" id="ASJ25542.1"/>
    </source>
</evidence>
<feature type="chain" id="PRO_5013168242" evidence="2">
    <location>
        <begin position="22"/>
        <end position="207"/>
    </location>
</feature>
<evidence type="ECO:0000256" key="1">
    <source>
        <dbReference type="ARBA" id="ARBA00004442"/>
    </source>
</evidence>
<dbReference type="PANTHER" id="PTHR36920">
    <property type="match status" value="1"/>
</dbReference>
<dbReference type="SUPFAM" id="SSF56925">
    <property type="entry name" value="OMPA-like"/>
    <property type="match status" value="1"/>
</dbReference>
<feature type="signal peptide" evidence="2">
    <location>
        <begin position="1"/>
        <end position="21"/>
    </location>
</feature>
<dbReference type="EMBL" id="CP022115">
    <property type="protein sequence ID" value="ASJ25542.1"/>
    <property type="molecule type" value="Genomic_DNA"/>
</dbReference>